<dbReference type="EMBL" id="DVML01000022">
    <property type="protein sequence ID" value="HIU22687.1"/>
    <property type="molecule type" value="Genomic_DNA"/>
</dbReference>
<reference evidence="1" key="1">
    <citation type="submission" date="2020-10" db="EMBL/GenBank/DDBJ databases">
        <authorList>
            <person name="Gilroy R."/>
        </authorList>
    </citation>
    <scope>NUCLEOTIDE SEQUENCE</scope>
    <source>
        <strain evidence="1">CHK197-8231</strain>
    </source>
</reference>
<proteinExistence type="predicted"/>
<comment type="caution">
    <text evidence="1">The sequence shown here is derived from an EMBL/GenBank/DDBJ whole genome shotgun (WGS) entry which is preliminary data.</text>
</comment>
<protein>
    <submittedName>
        <fullName evidence="1">Uncharacterized protein</fullName>
    </submittedName>
</protein>
<reference evidence="1" key="2">
    <citation type="journal article" date="2021" name="PeerJ">
        <title>Extensive microbial diversity within the chicken gut microbiome revealed by metagenomics and culture.</title>
        <authorList>
            <person name="Gilroy R."/>
            <person name="Ravi A."/>
            <person name="Getino M."/>
            <person name="Pursley I."/>
            <person name="Horton D.L."/>
            <person name="Alikhan N.F."/>
            <person name="Baker D."/>
            <person name="Gharbi K."/>
            <person name="Hall N."/>
            <person name="Watson M."/>
            <person name="Adriaenssens E.M."/>
            <person name="Foster-Nyarko E."/>
            <person name="Jarju S."/>
            <person name="Secka A."/>
            <person name="Antonio M."/>
            <person name="Oren A."/>
            <person name="Chaudhuri R.R."/>
            <person name="La Ragione R."/>
            <person name="Hildebrand F."/>
            <person name="Pallen M.J."/>
        </authorList>
    </citation>
    <scope>NUCLEOTIDE SEQUENCE</scope>
    <source>
        <strain evidence="1">CHK197-8231</strain>
    </source>
</reference>
<accession>A0A9D1L446</accession>
<organism evidence="1 2">
    <name type="scientific">Candidatus Fimihabitans intestinipullorum</name>
    <dbReference type="NCBI Taxonomy" id="2840820"/>
    <lineage>
        <taxon>Bacteria</taxon>
        <taxon>Bacillati</taxon>
        <taxon>Mycoplasmatota</taxon>
        <taxon>Mycoplasmatota incertae sedis</taxon>
        <taxon>Candidatus Fimihabitans</taxon>
    </lineage>
</organism>
<evidence type="ECO:0000313" key="1">
    <source>
        <dbReference type="EMBL" id="HIU22687.1"/>
    </source>
</evidence>
<dbReference type="Proteomes" id="UP000824087">
    <property type="component" value="Unassembled WGS sequence"/>
</dbReference>
<dbReference type="AlphaFoldDB" id="A0A9D1L446"/>
<name>A0A9D1L446_9BACT</name>
<sequence>MEKKLPKVYANKIDKDVKNNKRVYYSSFDEKKEDVRSATTVDINRPNLDGKTVPQKLYAIFHGPNYVYKADVTLRIKGRDINKKIIGYNAQNIITVDNDVIPIADIEDIYFSS</sequence>
<gene>
    <name evidence="1" type="ORF">IAD49_03800</name>
</gene>
<evidence type="ECO:0000313" key="2">
    <source>
        <dbReference type="Proteomes" id="UP000824087"/>
    </source>
</evidence>